<keyword evidence="3" id="KW-0862">Zinc</keyword>
<dbReference type="GO" id="GO:0003682">
    <property type="term" value="F:chromatin binding"/>
    <property type="evidence" value="ECO:0007669"/>
    <property type="project" value="InterPro"/>
</dbReference>
<keyword evidence="7" id="KW-1185">Reference proteome</keyword>
<dbReference type="EMBL" id="LVLJ01000868">
    <property type="protein sequence ID" value="OAE32295.1"/>
    <property type="molecule type" value="Genomic_DNA"/>
</dbReference>
<comment type="caution">
    <text evidence="6">The sequence shown here is derived from an EMBL/GenBank/DDBJ whole genome shotgun (WGS) entry which is preliminary data.</text>
</comment>
<dbReference type="AlphaFoldDB" id="A0A176WIY3"/>
<feature type="compositionally biased region" description="Polar residues" evidence="4">
    <location>
        <begin position="24"/>
        <end position="33"/>
    </location>
</feature>
<keyword evidence="2" id="KW-0863">Zinc-finger</keyword>
<evidence type="ECO:0000259" key="5">
    <source>
        <dbReference type="PROSITE" id="PS51038"/>
    </source>
</evidence>
<sequence>MGKRELRSLIEASEQKTLKRKRLSNVSEGTTVASHVHEGEKSMGKKRRRTKGLFDGSKKMTSTEIESYTIPGTRKIVKAGDTVLIQAPEREKPPYVAKIEKIQRIKAGRREKTVVKIRWFYHPEETISRRRSFHGAQEVCLSDHYDSQDADCIQDKCNVHTFKEYCKLKEVDRHDYFWRFEYKAALQVLSPEVVDVYCLCEMPYNPDHFMVQCEACSDWFHPSCVKLSREQVANMDTIQHHDSVVHLSLQGRRDLLNKLTACSAADLFSF</sequence>
<evidence type="ECO:0000256" key="1">
    <source>
        <dbReference type="ARBA" id="ARBA00022723"/>
    </source>
</evidence>
<dbReference type="Pfam" id="PF00628">
    <property type="entry name" value="PHD"/>
    <property type="match status" value="1"/>
</dbReference>
<dbReference type="InterPro" id="IPR043151">
    <property type="entry name" value="BAH_sf"/>
</dbReference>
<dbReference type="Gene3D" id="2.30.30.490">
    <property type="match status" value="1"/>
</dbReference>
<evidence type="ECO:0000256" key="2">
    <source>
        <dbReference type="ARBA" id="ARBA00022771"/>
    </source>
</evidence>
<dbReference type="InterPro" id="IPR001025">
    <property type="entry name" value="BAH_dom"/>
</dbReference>
<dbReference type="SMART" id="SM00439">
    <property type="entry name" value="BAH"/>
    <property type="match status" value="1"/>
</dbReference>
<dbReference type="SUPFAM" id="SSF57903">
    <property type="entry name" value="FYVE/PHD zinc finger"/>
    <property type="match status" value="1"/>
</dbReference>
<dbReference type="GO" id="GO:0008270">
    <property type="term" value="F:zinc ion binding"/>
    <property type="evidence" value="ECO:0007669"/>
    <property type="project" value="UniProtKB-KW"/>
</dbReference>
<evidence type="ECO:0000256" key="3">
    <source>
        <dbReference type="ARBA" id="ARBA00022833"/>
    </source>
</evidence>
<accession>A0A176WIY3</accession>
<dbReference type="PROSITE" id="PS51038">
    <property type="entry name" value="BAH"/>
    <property type="match status" value="1"/>
</dbReference>
<evidence type="ECO:0000313" key="6">
    <source>
        <dbReference type="EMBL" id="OAE32295.1"/>
    </source>
</evidence>
<feature type="region of interest" description="Disordered" evidence="4">
    <location>
        <begin position="20"/>
        <end position="50"/>
    </location>
</feature>
<name>A0A176WIY3_MARPO</name>
<dbReference type="Gene3D" id="3.30.40.10">
    <property type="entry name" value="Zinc/RING finger domain, C3HC4 (zinc finger)"/>
    <property type="match status" value="1"/>
</dbReference>
<dbReference type="Proteomes" id="UP000077202">
    <property type="component" value="Unassembled WGS sequence"/>
</dbReference>
<keyword evidence="1" id="KW-0479">Metal-binding</keyword>
<dbReference type="PANTHER" id="PTHR46364">
    <property type="entry name" value="OS08G0421900 PROTEIN"/>
    <property type="match status" value="1"/>
</dbReference>
<gene>
    <name evidence="6" type="ORF">AXG93_2190s1150</name>
</gene>
<dbReference type="InterPro" id="IPR011011">
    <property type="entry name" value="Znf_FYVE_PHD"/>
</dbReference>
<feature type="domain" description="BAH" evidence="5">
    <location>
        <begin position="75"/>
        <end position="193"/>
    </location>
</feature>
<evidence type="ECO:0000313" key="7">
    <source>
        <dbReference type="Proteomes" id="UP000077202"/>
    </source>
</evidence>
<organism evidence="6 7">
    <name type="scientific">Marchantia polymorpha subsp. ruderalis</name>
    <dbReference type="NCBI Taxonomy" id="1480154"/>
    <lineage>
        <taxon>Eukaryota</taxon>
        <taxon>Viridiplantae</taxon>
        <taxon>Streptophyta</taxon>
        <taxon>Embryophyta</taxon>
        <taxon>Marchantiophyta</taxon>
        <taxon>Marchantiopsida</taxon>
        <taxon>Marchantiidae</taxon>
        <taxon>Marchantiales</taxon>
        <taxon>Marchantiaceae</taxon>
        <taxon>Marchantia</taxon>
    </lineage>
</organism>
<dbReference type="Pfam" id="PF01426">
    <property type="entry name" value="BAH"/>
    <property type="match status" value="1"/>
</dbReference>
<dbReference type="InterPro" id="IPR013083">
    <property type="entry name" value="Znf_RING/FYVE/PHD"/>
</dbReference>
<protein>
    <recommendedName>
        <fullName evidence="5">BAH domain-containing protein</fullName>
    </recommendedName>
</protein>
<evidence type="ECO:0000256" key="4">
    <source>
        <dbReference type="SAM" id="MobiDB-lite"/>
    </source>
</evidence>
<reference evidence="6" key="1">
    <citation type="submission" date="2016-03" db="EMBL/GenBank/DDBJ databases">
        <title>Mechanisms controlling the formation of the plant cell surface in tip-growing cells are functionally conserved among land plants.</title>
        <authorList>
            <person name="Honkanen S."/>
            <person name="Jones V.A."/>
            <person name="Morieri G."/>
            <person name="Champion C."/>
            <person name="Hetherington A.J."/>
            <person name="Kelly S."/>
            <person name="Saint-Marcoux D."/>
            <person name="Proust H."/>
            <person name="Prescott H."/>
            <person name="Dolan L."/>
        </authorList>
    </citation>
    <scope>NUCLEOTIDE SEQUENCE [LARGE SCALE GENOMIC DNA]</scope>
    <source>
        <tissue evidence="6">Whole gametophyte</tissue>
    </source>
</reference>
<proteinExistence type="predicted"/>
<dbReference type="InterPro" id="IPR019787">
    <property type="entry name" value="Znf_PHD-finger"/>
</dbReference>